<sequence>MPDGLGAVRSFEMGEDSFGLRFDQALSRILGLSRSQAARLIADGQARVEGRSVPKSGQILPGDFILVSSAGSTAGPSGVRIFTGSQTSKDEKAAGPNQAEASLPIVYEDDDLVVVDKPAGMASHPAAGWAGPTVVEALQALDKDLSRVDSDIRPGIVSRLDAGTSGLMLVCKSDRAFVAMKEQFARHQVKKTYQTLVQGHIAQDRATVEAPIARQTGASSFRFAISPDGKPAITHWDVLERLPGATLLSINLETGRTHQIRVHLSSLGHPLIGDTLYGANPRLAEELGLNRQWLHSIRLEFTHPVGGRTIHLESPLPDDLSHALEVLRGSGNTPSAC</sequence>
<feature type="domain" description="Pseudouridine synthase RsuA/RluA-like" evidence="8">
    <location>
        <begin position="111"/>
        <end position="266"/>
    </location>
</feature>
<dbReference type="InterPro" id="IPR006225">
    <property type="entry name" value="PsdUridine_synth_RluC/D"/>
</dbReference>
<evidence type="ECO:0000256" key="1">
    <source>
        <dbReference type="ARBA" id="ARBA00000073"/>
    </source>
</evidence>
<dbReference type="PANTHER" id="PTHR21600">
    <property type="entry name" value="MITOCHONDRIAL RNA PSEUDOURIDINE SYNTHASE"/>
    <property type="match status" value="1"/>
</dbReference>
<dbReference type="HOGENOM" id="CLU_016902_4_4_11"/>
<evidence type="ECO:0000256" key="4">
    <source>
        <dbReference type="PIRSR" id="PIRSR606225-1"/>
    </source>
</evidence>
<evidence type="ECO:0000256" key="6">
    <source>
        <dbReference type="RuleBase" id="RU362028"/>
    </source>
</evidence>
<dbReference type="GO" id="GO:0140098">
    <property type="term" value="F:catalytic activity, acting on RNA"/>
    <property type="evidence" value="ECO:0007669"/>
    <property type="project" value="UniProtKB-ARBA"/>
</dbReference>
<dbReference type="Gene3D" id="3.30.2350.10">
    <property type="entry name" value="Pseudouridine synthase"/>
    <property type="match status" value="1"/>
</dbReference>
<dbReference type="SUPFAM" id="SSF55174">
    <property type="entry name" value="Alpha-L RNA-binding motif"/>
    <property type="match status" value="1"/>
</dbReference>
<feature type="region of interest" description="Disordered" evidence="7">
    <location>
        <begin position="80"/>
        <end position="100"/>
    </location>
</feature>
<gene>
    <name evidence="9" type="ORF">HMPREF0620_1237</name>
</gene>
<dbReference type="AlphaFoldDB" id="E6K0F9"/>
<comment type="function">
    <text evidence="6">Responsible for synthesis of pseudouridine from uracil.</text>
</comment>
<reference evidence="9 10" key="1">
    <citation type="submission" date="2010-12" db="EMBL/GenBank/DDBJ databases">
        <authorList>
            <person name="Muzny D."/>
            <person name="Qin X."/>
            <person name="Buhay C."/>
            <person name="Dugan-Rocha S."/>
            <person name="Ding Y."/>
            <person name="Chen G."/>
            <person name="Hawes A."/>
            <person name="Holder M."/>
            <person name="Jhangiani S."/>
            <person name="Johnson A."/>
            <person name="Khan Z."/>
            <person name="Li Z."/>
            <person name="Liu W."/>
            <person name="Liu X."/>
            <person name="Perez L."/>
            <person name="Shen H."/>
            <person name="Wang Q."/>
            <person name="Watt J."/>
            <person name="Xi L."/>
            <person name="Xin Y."/>
            <person name="Zhou J."/>
            <person name="Deng J."/>
            <person name="Jiang H."/>
            <person name="Liu Y."/>
            <person name="Qu J."/>
            <person name="Song X.-Z."/>
            <person name="Zhang L."/>
            <person name="Villasana D."/>
            <person name="Johnson A."/>
            <person name="Liu J."/>
            <person name="Liyanage D."/>
            <person name="Lorensuhewa L."/>
            <person name="Robinson T."/>
            <person name="Song A."/>
            <person name="Song B.-B."/>
            <person name="Dinh H."/>
            <person name="Thornton R."/>
            <person name="Coyle M."/>
            <person name="Francisco L."/>
            <person name="Jackson L."/>
            <person name="Javaid M."/>
            <person name="Korchina V."/>
            <person name="Kovar C."/>
            <person name="Mata R."/>
            <person name="Mathew T."/>
            <person name="Ngo R."/>
            <person name="Nguyen L."/>
            <person name="Nguyen N."/>
            <person name="Okwuonu G."/>
            <person name="Ongeri F."/>
            <person name="Pham C."/>
            <person name="Simmons D."/>
            <person name="Wilczek-Boney K."/>
            <person name="Hale W."/>
            <person name="Jakkamsetti A."/>
            <person name="Pham P."/>
            <person name="Ruth R."/>
            <person name="San Lucas F."/>
            <person name="Warren J."/>
            <person name="Zhang J."/>
            <person name="Zhao Z."/>
            <person name="Zhou C."/>
            <person name="Zhu D."/>
            <person name="Lee S."/>
            <person name="Bess C."/>
            <person name="Blankenburg K."/>
            <person name="Forbes L."/>
            <person name="Fu Q."/>
            <person name="Gubbala S."/>
            <person name="Hirani K."/>
            <person name="Jayaseelan J.C."/>
            <person name="Lara F."/>
            <person name="Munidasa M."/>
            <person name="Palculict T."/>
            <person name="Patil S."/>
            <person name="Pu L.-L."/>
            <person name="Saada N."/>
            <person name="Tang L."/>
            <person name="Weissenberger G."/>
            <person name="Zhu Y."/>
            <person name="Hemphill L."/>
            <person name="Shang Y."/>
            <person name="Youmans B."/>
            <person name="Ayvaz T."/>
            <person name="Ross M."/>
            <person name="Santibanez J."/>
            <person name="Aqrawi P."/>
            <person name="Gross S."/>
            <person name="Joshi V."/>
            <person name="Fowler G."/>
            <person name="Nazareth L."/>
            <person name="Reid J."/>
            <person name="Worley K."/>
            <person name="Petrosino J."/>
            <person name="Highlander S."/>
            <person name="Gibbs R."/>
        </authorList>
    </citation>
    <scope>NUCLEOTIDE SEQUENCE [LARGE SCALE GENOMIC DNA]</scope>
    <source>
        <strain evidence="9 10">DSM 10105</strain>
    </source>
</reference>
<comment type="caution">
    <text evidence="9">The sequence shown here is derived from an EMBL/GenBank/DDBJ whole genome shotgun (WGS) entry which is preliminary data.</text>
</comment>
<protein>
    <recommendedName>
        <fullName evidence="6">Pseudouridine synthase</fullName>
        <ecNumber evidence="6">5.4.99.-</ecNumber>
    </recommendedName>
</protein>
<dbReference type="PANTHER" id="PTHR21600:SF44">
    <property type="entry name" value="RIBOSOMAL LARGE SUBUNIT PSEUDOURIDINE SYNTHASE D"/>
    <property type="match status" value="1"/>
</dbReference>
<comment type="similarity">
    <text evidence="2 6">Belongs to the pseudouridine synthase RluA family.</text>
</comment>
<name>E6K0F9_PARDN</name>
<dbReference type="CDD" id="cd00165">
    <property type="entry name" value="S4"/>
    <property type="match status" value="1"/>
</dbReference>
<keyword evidence="10" id="KW-1185">Reference proteome</keyword>
<keyword evidence="3 6" id="KW-0413">Isomerase</keyword>
<dbReference type="CDD" id="cd02869">
    <property type="entry name" value="PseudoU_synth_RluA_like"/>
    <property type="match status" value="1"/>
</dbReference>
<keyword evidence="5" id="KW-0694">RNA-binding</keyword>
<dbReference type="InterPro" id="IPR050188">
    <property type="entry name" value="RluA_PseudoU_synthase"/>
</dbReference>
<dbReference type="EC" id="5.4.99.-" evidence="6"/>
<evidence type="ECO:0000259" key="8">
    <source>
        <dbReference type="Pfam" id="PF00849"/>
    </source>
</evidence>
<evidence type="ECO:0000313" key="9">
    <source>
        <dbReference type="EMBL" id="EFT84232.1"/>
    </source>
</evidence>
<dbReference type="GO" id="GO:0003723">
    <property type="term" value="F:RNA binding"/>
    <property type="evidence" value="ECO:0007669"/>
    <property type="project" value="UniProtKB-KW"/>
</dbReference>
<dbReference type="eggNOG" id="COG0564">
    <property type="taxonomic scope" value="Bacteria"/>
</dbReference>
<dbReference type="NCBIfam" id="TIGR00005">
    <property type="entry name" value="rluA_subfam"/>
    <property type="match status" value="1"/>
</dbReference>
<feature type="active site" evidence="4">
    <location>
        <position position="161"/>
    </location>
</feature>
<dbReference type="KEGG" id="pdo:PSDT_0432"/>
<evidence type="ECO:0000256" key="7">
    <source>
        <dbReference type="SAM" id="MobiDB-lite"/>
    </source>
</evidence>
<dbReference type="GO" id="GO:0000455">
    <property type="term" value="P:enzyme-directed rRNA pseudouridine synthesis"/>
    <property type="evidence" value="ECO:0007669"/>
    <property type="project" value="TreeGrafter"/>
</dbReference>
<dbReference type="GO" id="GO:0009982">
    <property type="term" value="F:pseudouridine synthase activity"/>
    <property type="evidence" value="ECO:0007669"/>
    <property type="project" value="InterPro"/>
</dbReference>
<evidence type="ECO:0000256" key="5">
    <source>
        <dbReference type="PROSITE-ProRule" id="PRU00182"/>
    </source>
</evidence>
<dbReference type="InterPro" id="IPR036986">
    <property type="entry name" value="S4_RNA-bd_sf"/>
</dbReference>
<proteinExistence type="inferred from homology"/>
<comment type="catalytic activity">
    <reaction evidence="1 6">
        <text>a uridine in RNA = a pseudouridine in RNA</text>
        <dbReference type="Rhea" id="RHEA:48348"/>
        <dbReference type="Rhea" id="RHEA-COMP:12068"/>
        <dbReference type="Rhea" id="RHEA-COMP:12069"/>
        <dbReference type="ChEBI" id="CHEBI:65314"/>
        <dbReference type="ChEBI" id="CHEBI:65315"/>
    </reaction>
</comment>
<evidence type="ECO:0000313" key="10">
    <source>
        <dbReference type="Proteomes" id="UP000004946"/>
    </source>
</evidence>
<dbReference type="PROSITE" id="PS50889">
    <property type="entry name" value="S4"/>
    <property type="match status" value="1"/>
</dbReference>
<evidence type="ECO:0000256" key="2">
    <source>
        <dbReference type="ARBA" id="ARBA00010876"/>
    </source>
</evidence>
<dbReference type="PATRIC" id="fig|864564.6.peg.474"/>
<dbReference type="Gene3D" id="3.10.290.10">
    <property type="entry name" value="RNA-binding S4 domain"/>
    <property type="match status" value="1"/>
</dbReference>
<dbReference type="Proteomes" id="UP000004946">
    <property type="component" value="Chromosome"/>
</dbReference>
<dbReference type="InterPro" id="IPR020103">
    <property type="entry name" value="PsdUridine_synth_cat_dom_sf"/>
</dbReference>
<dbReference type="Pfam" id="PF00849">
    <property type="entry name" value="PseudoU_synth_2"/>
    <property type="match status" value="1"/>
</dbReference>
<evidence type="ECO:0000256" key="3">
    <source>
        <dbReference type="ARBA" id="ARBA00023235"/>
    </source>
</evidence>
<organism evidence="9 10">
    <name type="scientific">Parascardovia denticolens DSM 10105 = JCM 12538</name>
    <dbReference type="NCBI Taxonomy" id="864564"/>
    <lineage>
        <taxon>Bacteria</taxon>
        <taxon>Bacillati</taxon>
        <taxon>Actinomycetota</taxon>
        <taxon>Actinomycetes</taxon>
        <taxon>Bifidobacteriales</taxon>
        <taxon>Bifidobacteriaceae</taxon>
        <taxon>Parascardovia</taxon>
    </lineage>
</organism>
<accession>E6K0F9</accession>
<dbReference type="SUPFAM" id="SSF55120">
    <property type="entry name" value="Pseudouridine synthase"/>
    <property type="match status" value="1"/>
</dbReference>
<dbReference type="InterPro" id="IPR006145">
    <property type="entry name" value="PsdUridine_synth_RsuA/RluA"/>
</dbReference>
<dbReference type="EMBL" id="AEON01000001">
    <property type="protein sequence ID" value="EFT84232.1"/>
    <property type="molecule type" value="Genomic_DNA"/>
</dbReference>